<dbReference type="OrthoDB" id="7554156at2759"/>
<evidence type="ECO:0000313" key="3">
    <source>
        <dbReference type="Proteomes" id="UP000036403"/>
    </source>
</evidence>
<dbReference type="STRING" id="67767.A0A0J7JYY7"/>
<dbReference type="InterPro" id="IPR048365">
    <property type="entry name" value="TNP-like_RNaseH_N"/>
</dbReference>
<name>A0A0J7JYY7_LASNI</name>
<dbReference type="PaxDb" id="67767-A0A0J7JYY7"/>
<feature type="domain" description="Transposable element P transposase-like RNase H" evidence="1">
    <location>
        <begin position="9"/>
        <end position="120"/>
    </location>
</feature>
<comment type="caution">
    <text evidence="2">The sequence shown here is derived from an EMBL/GenBank/DDBJ whole genome shotgun (WGS) entry which is preliminary data.</text>
</comment>
<reference evidence="2 3" key="1">
    <citation type="submission" date="2015-04" db="EMBL/GenBank/DDBJ databases">
        <title>Lasius niger genome sequencing.</title>
        <authorList>
            <person name="Konorov E.A."/>
            <person name="Nikitin M.A."/>
            <person name="Kirill M.V."/>
            <person name="Chang P."/>
        </authorList>
    </citation>
    <scope>NUCLEOTIDE SEQUENCE [LARGE SCALE GENOMIC DNA]</scope>
    <source>
        <tissue evidence="2">Whole</tissue>
    </source>
</reference>
<proteinExistence type="predicted"/>
<gene>
    <name evidence="2" type="ORF">RF55_20119</name>
</gene>
<dbReference type="EMBL" id="LBMM01019946">
    <property type="protein sequence ID" value="KMQ83413.1"/>
    <property type="molecule type" value="Genomic_DNA"/>
</dbReference>
<accession>A0A0J7JYY7</accession>
<dbReference type="Pfam" id="PF21787">
    <property type="entry name" value="TNP-like_RNaseH_N"/>
    <property type="match status" value="1"/>
</dbReference>
<dbReference type="Proteomes" id="UP000036403">
    <property type="component" value="Unassembled WGS sequence"/>
</dbReference>
<organism evidence="2 3">
    <name type="scientific">Lasius niger</name>
    <name type="common">Black garden ant</name>
    <dbReference type="NCBI Taxonomy" id="67767"/>
    <lineage>
        <taxon>Eukaryota</taxon>
        <taxon>Metazoa</taxon>
        <taxon>Ecdysozoa</taxon>
        <taxon>Arthropoda</taxon>
        <taxon>Hexapoda</taxon>
        <taxon>Insecta</taxon>
        <taxon>Pterygota</taxon>
        <taxon>Neoptera</taxon>
        <taxon>Endopterygota</taxon>
        <taxon>Hymenoptera</taxon>
        <taxon>Apocrita</taxon>
        <taxon>Aculeata</taxon>
        <taxon>Formicoidea</taxon>
        <taxon>Formicidae</taxon>
        <taxon>Formicinae</taxon>
        <taxon>Lasius</taxon>
        <taxon>Lasius</taxon>
    </lineage>
</organism>
<sequence>MITENNAKGVKLQFGLQVDEMSIKKSVEWDGKRYHGQVDLGLENDESEAATYALVYMTVCLNGHFKSPVSYYCIRSLTADVRANITNQILTVLHDNGITDIRSMIFDGASTNLGMVKHLGANIHNFEEECFLSIR</sequence>
<evidence type="ECO:0000313" key="2">
    <source>
        <dbReference type="EMBL" id="KMQ83413.1"/>
    </source>
</evidence>
<evidence type="ECO:0000259" key="1">
    <source>
        <dbReference type="Pfam" id="PF21787"/>
    </source>
</evidence>
<keyword evidence="3" id="KW-1185">Reference proteome</keyword>
<protein>
    <submittedName>
        <fullName evidence="2">Thap domain-containing protein 9-like protein</fullName>
    </submittedName>
</protein>
<dbReference type="AlphaFoldDB" id="A0A0J7JYY7"/>